<organism evidence="2">
    <name type="scientific">Vibrio sp. HB236076</name>
    <dbReference type="NCBI Taxonomy" id="3232307"/>
    <lineage>
        <taxon>Bacteria</taxon>
        <taxon>Pseudomonadati</taxon>
        <taxon>Pseudomonadota</taxon>
        <taxon>Gammaproteobacteria</taxon>
        <taxon>Vibrionales</taxon>
        <taxon>Vibrionaceae</taxon>
        <taxon>Vibrio</taxon>
    </lineage>
</organism>
<dbReference type="EMBL" id="CP162601">
    <property type="protein sequence ID" value="XDK24123.1"/>
    <property type="molecule type" value="Genomic_DNA"/>
</dbReference>
<keyword evidence="1" id="KW-0732">Signal</keyword>
<dbReference type="RefSeq" id="WP_306100181.1">
    <property type="nucleotide sequence ID" value="NZ_CP162601.1"/>
</dbReference>
<reference evidence="2" key="1">
    <citation type="submission" date="2024-07" db="EMBL/GenBank/DDBJ databases">
        <title>Genome Analysis of a Potential Novel Vibrio Species Secreting pH- and Thermo-stable Alginate Lyase and its Application in Producing Alginate Oligosaccharides.</title>
        <authorList>
            <person name="Huang H."/>
            <person name="Bao K."/>
        </authorList>
    </citation>
    <scope>NUCLEOTIDE SEQUENCE</scope>
    <source>
        <strain evidence="2">HB236076</strain>
    </source>
</reference>
<protein>
    <submittedName>
        <fullName evidence="2">DUF6174 domain-containing protein</fullName>
    </submittedName>
</protein>
<evidence type="ECO:0000256" key="1">
    <source>
        <dbReference type="SAM" id="SignalP"/>
    </source>
</evidence>
<dbReference type="AlphaFoldDB" id="A0AB39HCP5"/>
<feature type="chain" id="PRO_5044213236" evidence="1">
    <location>
        <begin position="25"/>
        <end position="164"/>
    </location>
</feature>
<proteinExistence type="predicted"/>
<sequence length="164" mass="19543">MANALTRCTALLYVLLFVVTGANSQTVRSDFDHVDEQWTDQEEAYQQRQDDADNAFFHWLNHQPPAYQFELTITCWCDYSGQYLFEVVDNTPLPTEDYPLKVQAQWGIIEGVFDRIQEAMDWQYQTIEVSYHPHYFYPTHLYFFDQQFDQITYLIAKIRLLNTD</sequence>
<evidence type="ECO:0000313" key="2">
    <source>
        <dbReference type="EMBL" id="XDK24123.1"/>
    </source>
</evidence>
<feature type="signal peptide" evidence="1">
    <location>
        <begin position="1"/>
        <end position="24"/>
    </location>
</feature>
<name>A0AB39HCP5_9VIBR</name>
<accession>A0AB39HCP5</accession>
<dbReference type="KEGG" id="vih:AB0763_07760"/>
<gene>
    <name evidence="2" type="ORF">AB0763_07760</name>
</gene>
<dbReference type="Pfam" id="PF19671">
    <property type="entry name" value="DUF6174"/>
    <property type="match status" value="1"/>
</dbReference>
<dbReference type="InterPro" id="IPR046172">
    <property type="entry name" value="DUF6174"/>
</dbReference>